<feature type="chain" id="PRO_5035760767" evidence="9">
    <location>
        <begin position="21"/>
        <end position="513"/>
    </location>
</feature>
<evidence type="ECO:0000256" key="6">
    <source>
        <dbReference type="ARBA" id="ARBA00023180"/>
    </source>
</evidence>
<feature type="domain" description="Peptidase S1" evidence="10">
    <location>
        <begin position="62"/>
        <end position="263"/>
    </location>
</feature>
<dbReference type="AlphaFoldDB" id="A0A8S4G2C9"/>
<dbReference type="PROSITE" id="PS50240">
    <property type="entry name" value="TRYPSIN_DOM"/>
    <property type="match status" value="2"/>
</dbReference>
<dbReference type="FunFam" id="2.40.10.10:FF:000006">
    <property type="entry name" value="Serine proteinase stubble"/>
    <property type="match status" value="1"/>
</dbReference>
<evidence type="ECO:0000256" key="5">
    <source>
        <dbReference type="ARBA" id="ARBA00023157"/>
    </source>
</evidence>
<feature type="domain" description="Peptidase S1" evidence="10">
    <location>
        <begin position="273"/>
        <end position="506"/>
    </location>
</feature>
<dbReference type="PANTHER" id="PTHR24252">
    <property type="entry name" value="ACROSIN-RELATED"/>
    <property type="match status" value="1"/>
</dbReference>
<dbReference type="GO" id="GO:0006508">
    <property type="term" value="P:proteolysis"/>
    <property type="evidence" value="ECO:0007669"/>
    <property type="project" value="UniProtKB-KW"/>
</dbReference>
<dbReference type="Proteomes" id="UP000653454">
    <property type="component" value="Unassembled WGS sequence"/>
</dbReference>
<dbReference type="Gene3D" id="2.40.10.10">
    <property type="entry name" value="Trypsin-like serine proteases"/>
    <property type="match status" value="2"/>
</dbReference>
<keyword evidence="6" id="KW-0325">Glycoprotein</keyword>
<name>A0A8S4G2C9_PLUXY</name>
<dbReference type="SMART" id="SM00020">
    <property type="entry name" value="Tryp_SPc"/>
    <property type="match status" value="2"/>
</dbReference>
<proteinExistence type="inferred from homology"/>
<dbReference type="InterPro" id="IPR009003">
    <property type="entry name" value="Peptidase_S1_PA"/>
</dbReference>
<protein>
    <submittedName>
        <fullName evidence="11">(diamondback moth) hypothetical protein</fullName>
    </submittedName>
</protein>
<sequence length="513" mass="57055">MWWCFICLVVAVGAVDLPDGENLTTTNESYVIHTEPLRNSFPKILPECQDCACGERNEEPRVVGGTEASVNAFPWLARLIYHKSFGCGASLINDRYVVTAAHCVKGFMWFMFRVSFGEHDRCDTKREPNIRFVVKMVVHDFTLKELSNDISLLQLNEPVAYSHSVRPVCLPPADASTFAGTRATVAGWGAVAETGKWSCQLLEADLPVLSNDACRATKYNETKIKDVMMCAGYPETAHKDGCTGDSGGPLVAENSENQYELIGCGERNEASRIVGGQETGVNEFPWVARLSYLDKFYCGGMLVNDRYVLTAAHCVKGLMWFMIRVTLGEHGRCNETTRPETRFVVRVISHNFSYHTFKNDIALLELNERVNISETVKPVCLPHNDENSYAGATGIAAGWGSINENKNHSCVLQDVEVPLLSNQDCRNTKYDKEMISDDMICAGYPDKGKKDTCQGDSGGPLTVERGDKRYELVGVVSWGIGCGRVGYPGVYTRVTKYLYWIRHNARRGCFCSD</sequence>
<dbReference type="Pfam" id="PF00089">
    <property type="entry name" value="Trypsin"/>
    <property type="match status" value="2"/>
</dbReference>
<dbReference type="InterPro" id="IPR001314">
    <property type="entry name" value="Peptidase_S1A"/>
</dbReference>
<accession>A0A8S4G2C9</accession>
<dbReference type="SUPFAM" id="SSF50494">
    <property type="entry name" value="Trypsin-like serine proteases"/>
    <property type="match status" value="2"/>
</dbReference>
<comment type="similarity">
    <text evidence="7">Belongs to the peptidase S1 family. CLIP subfamily.</text>
</comment>
<dbReference type="FunFam" id="2.40.10.10:FF:000028">
    <property type="entry name" value="Serine protease easter"/>
    <property type="match status" value="1"/>
</dbReference>
<evidence type="ECO:0000256" key="7">
    <source>
        <dbReference type="ARBA" id="ARBA00024195"/>
    </source>
</evidence>
<dbReference type="EMBL" id="CAJHNJ030000081">
    <property type="protein sequence ID" value="CAG9134560.1"/>
    <property type="molecule type" value="Genomic_DNA"/>
</dbReference>
<dbReference type="CDD" id="cd00190">
    <property type="entry name" value="Tryp_SPc"/>
    <property type="match status" value="2"/>
</dbReference>
<dbReference type="InterPro" id="IPR033116">
    <property type="entry name" value="TRYPSIN_SER"/>
</dbReference>
<dbReference type="InterPro" id="IPR001254">
    <property type="entry name" value="Trypsin_dom"/>
</dbReference>
<dbReference type="PROSITE" id="PS00135">
    <property type="entry name" value="TRYPSIN_SER"/>
    <property type="match status" value="1"/>
</dbReference>
<dbReference type="InterPro" id="IPR043504">
    <property type="entry name" value="Peptidase_S1_PA_chymotrypsin"/>
</dbReference>
<evidence type="ECO:0000256" key="4">
    <source>
        <dbReference type="ARBA" id="ARBA00022825"/>
    </source>
</evidence>
<reference evidence="11" key="1">
    <citation type="submission" date="2020-11" db="EMBL/GenBank/DDBJ databases">
        <authorList>
            <person name="Whiteford S."/>
        </authorList>
    </citation>
    <scope>NUCLEOTIDE SEQUENCE</scope>
</reference>
<evidence type="ECO:0000256" key="1">
    <source>
        <dbReference type="ARBA" id="ARBA00022670"/>
    </source>
</evidence>
<dbReference type="GO" id="GO:0004252">
    <property type="term" value="F:serine-type endopeptidase activity"/>
    <property type="evidence" value="ECO:0007669"/>
    <property type="project" value="InterPro"/>
</dbReference>
<keyword evidence="2 9" id="KW-0732">Signal</keyword>
<evidence type="ECO:0000256" key="9">
    <source>
        <dbReference type="SAM" id="SignalP"/>
    </source>
</evidence>
<dbReference type="PROSITE" id="PS00134">
    <property type="entry name" value="TRYPSIN_HIS"/>
    <property type="match status" value="1"/>
</dbReference>
<evidence type="ECO:0000313" key="12">
    <source>
        <dbReference type="Proteomes" id="UP000653454"/>
    </source>
</evidence>
<evidence type="ECO:0000256" key="3">
    <source>
        <dbReference type="ARBA" id="ARBA00022801"/>
    </source>
</evidence>
<gene>
    <name evidence="11" type="ORF">PLXY2_LOCUS12841</name>
</gene>
<keyword evidence="3 8" id="KW-0378">Hydrolase</keyword>
<keyword evidence="1 8" id="KW-0645">Protease</keyword>
<comment type="caution">
    <text evidence="11">The sequence shown here is derived from an EMBL/GenBank/DDBJ whole genome shotgun (WGS) entry which is preliminary data.</text>
</comment>
<evidence type="ECO:0000259" key="10">
    <source>
        <dbReference type="PROSITE" id="PS50240"/>
    </source>
</evidence>
<organism evidence="11 12">
    <name type="scientific">Plutella xylostella</name>
    <name type="common">Diamondback moth</name>
    <name type="synonym">Plutella maculipennis</name>
    <dbReference type="NCBI Taxonomy" id="51655"/>
    <lineage>
        <taxon>Eukaryota</taxon>
        <taxon>Metazoa</taxon>
        <taxon>Ecdysozoa</taxon>
        <taxon>Arthropoda</taxon>
        <taxon>Hexapoda</taxon>
        <taxon>Insecta</taxon>
        <taxon>Pterygota</taxon>
        <taxon>Neoptera</taxon>
        <taxon>Endopterygota</taxon>
        <taxon>Lepidoptera</taxon>
        <taxon>Glossata</taxon>
        <taxon>Ditrysia</taxon>
        <taxon>Yponomeutoidea</taxon>
        <taxon>Plutellidae</taxon>
        <taxon>Plutella</taxon>
    </lineage>
</organism>
<keyword evidence="12" id="KW-1185">Reference proteome</keyword>
<dbReference type="PRINTS" id="PR00722">
    <property type="entry name" value="CHYMOTRYPSIN"/>
</dbReference>
<dbReference type="PANTHER" id="PTHR24252:SF7">
    <property type="entry name" value="HYALIN"/>
    <property type="match status" value="1"/>
</dbReference>
<feature type="signal peptide" evidence="9">
    <location>
        <begin position="1"/>
        <end position="20"/>
    </location>
</feature>
<evidence type="ECO:0000256" key="2">
    <source>
        <dbReference type="ARBA" id="ARBA00022729"/>
    </source>
</evidence>
<evidence type="ECO:0000313" key="11">
    <source>
        <dbReference type="EMBL" id="CAG9134560.1"/>
    </source>
</evidence>
<evidence type="ECO:0000256" key="8">
    <source>
        <dbReference type="RuleBase" id="RU363034"/>
    </source>
</evidence>
<keyword evidence="4 8" id="KW-0720">Serine protease</keyword>
<keyword evidence="5" id="KW-1015">Disulfide bond</keyword>
<dbReference type="InterPro" id="IPR018114">
    <property type="entry name" value="TRYPSIN_HIS"/>
</dbReference>